<evidence type="ECO:0000313" key="2">
    <source>
        <dbReference type="Proteomes" id="UP000176504"/>
    </source>
</evidence>
<proteinExistence type="predicted"/>
<reference evidence="1 2" key="1">
    <citation type="journal article" date="2016" name="Nat. Commun.">
        <title>Thousands of microbial genomes shed light on interconnected biogeochemical processes in an aquifer system.</title>
        <authorList>
            <person name="Anantharaman K."/>
            <person name="Brown C.T."/>
            <person name="Hug L.A."/>
            <person name="Sharon I."/>
            <person name="Castelle C.J."/>
            <person name="Probst A.J."/>
            <person name="Thomas B.C."/>
            <person name="Singh A."/>
            <person name="Wilkins M.J."/>
            <person name="Karaoz U."/>
            <person name="Brodie E.L."/>
            <person name="Williams K.H."/>
            <person name="Hubbard S.S."/>
            <person name="Banfield J.F."/>
        </authorList>
    </citation>
    <scope>NUCLEOTIDE SEQUENCE [LARGE SCALE GENOMIC DNA]</scope>
</reference>
<dbReference type="AlphaFoldDB" id="A0A1F4VDN4"/>
<dbReference type="Proteomes" id="UP000176504">
    <property type="component" value="Unassembled WGS sequence"/>
</dbReference>
<comment type="caution">
    <text evidence="1">The sequence shown here is derived from an EMBL/GenBank/DDBJ whole genome shotgun (WGS) entry which is preliminary data.</text>
</comment>
<accession>A0A1F4VDN4</accession>
<dbReference type="EMBL" id="MEVI01000004">
    <property type="protein sequence ID" value="OGC54803.1"/>
    <property type="molecule type" value="Genomic_DNA"/>
</dbReference>
<protein>
    <submittedName>
        <fullName evidence="1">Uncharacterized protein</fullName>
    </submittedName>
</protein>
<evidence type="ECO:0000313" key="1">
    <source>
        <dbReference type="EMBL" id="OGC54803.1"/>
    </source>
</evidence>
<sequence length="65" mass="7584">MKSSEKKKLIEYKEKYQNKWVALDPKTQAVLAADEDLKKLSNKMKKIGTNYILDKVLPIDMIFIP</sequence>
<gene>
    <name evidence="1" type="ORF">A3A78_04980</name>
</gene>
<name>A0A1F4VDN4_UNCKA</name>
<organism evidence="1 2">
    <name type="scientific">candidate division WWE3 bacterium RIFCSPLOWO2_01_FULL_41_18</name>
    <dbReference type="NCBI Taxonomy" id="1802625"/>
    <lineage>
        <taxon>Bacteria</taxon>
        <taxon>Katanobacteria</taxon>
    </lineage>
</organism>